<evidence type="ECO:0000313" key="2">
    <source>
        <dbReference type="Proteomes" id="UP001207337"/>
    </source>
</evidence>
<comment type="caution">
    <text evidence="1">The sequence shown here is derived from an EMBL/GenBank/DDBJ whole genome shotgun (WGS) entry which is preliminary data.</text>
</comment>
<dbReference type="EMBL" id="JAJNDC010000002">
    <property type="protein sequence ID" value="MCW9713435.1"/>
    <property type="molecule type" value="Genomic_DNA"/>
</dbReference>
<name>A0ABT3Q031_9BACT</name>
<accession>A0ABT3Q031</accession>
<dbReference type="RefSeq" id="WP_265790103.1">
    <property type="nucleotide sequence ID" value="NZ_BAABRS010000002.1"/>
</dbReference>
<evidence type="ECO:0008006" key="3">
    <source>
        <dbReference type="Google" id="ProtNLM"/>
    </source>
</evidence>
<reference evidence="1 2" key="1">
    <citation type="submission" date="2021-11" db="EMBL/GenBank/DDBJ databases">
        <title>Aliifidinibius sp. nov., a new bacterium isolated from saline soil.</title>
        <authorList>
            <person name="Galisteo C."/>
            <person name="De La Haba R."/>
            <person name="Sanchez-Porro C."/>
            <person name="Ventosa A."/>
        </authorList>
    </citation>
    <scope>NUCLEOTIDE SEQUENCE [LARGE SCALE GENOMIC DNA]</scope>
    <source>
        <strain evidence="1 2">KACC 190600</strain>
    </source>
</reference>
<sequence>MKQQRWKKIELIVDQALSLNTIQEQKKFIKDKCKDDHKLLLEVRLLLNAIHEAKQNNYLDK</sequence>
<evidence type="ECO:0000313" key="1">
    <source>
        <dbReference type="EMBL" id="MCW9713435.1"/>
    </source>
</evidence>
<proteinExistence type="predicted"/>
<keyword evidence="2" id="KW-1185">Reference proteome</keyword>
<gene>
    <name evidence="1" type="ORF">LQ318_11000</name>
</gene>
<dbReference type="Proteomes" id="UP001207337">
    <property type="component" value="Unassembled WGS sequence"/>
</dbReference>
<protein>
    <recommendedName>
        <fullName evidence="3">Phage protein</fullName>
    </recommendedName>
</protein>
<organism evidence="1 2">
    <name type="scientific">Fodinibius salicampi</name>
    <dbReference type="NCBI Taxonomy" id="1920655"/>
    <lineage>
        <taxon>Bacteria</taxon>
        <taxon>Pseudomonadati</taxon>
        <taxon>Balneolota</taxon>
        <taxon>Balneolia</taxon>
        <taxon>Balneolales</taxon>
        <taxon>Balneolaceae</taxon>
        <taxon>Fodinibius</taxon>
    </lineage>
</organism>